<evidence type="ECO:0000313" key="6">
    <source>
        <dbReference type="EMBL" id="KAK8101969.1"/>
    </source>
</evidence>
<sequence>MAETTTTTTTAAAAASAQQPPPFQVTGRTFDPFHSPRLTYRSLEETPEDEAIVRTLLSDLEARTGASYMLTRPASKAQAQKYLEEAQDDLICVVICLKPPPASDDATKAEPAPASPVPVGVVSLSTTGSGSRTQLFAQHRGCYLGVDVLRAHRGRGYGAEAIEWVTGYAFQMANMHRVMVNTLSYNGGAMRLYRRLGFVEEGRQREDAWFDGGWHDSVYYSMLEGEWRGRQEEGRGWKWGEGCRD</sequence>
<feature type="domain" description="N-acetyltransferase" evidence="5">
    <location>
        <begin position="69"/>
        <end position="225"/>
    </location>
</feature>
<gene>
    <name evidence="6" type="ORF">PG999_012343</name>
</gene>
<keyword evidence="7" id="KW-1185">Reference proteome</keyword>
<evidence type="ECO:0000256" key="2">
    <source>
        <dbReference type="ARBA" id="ARBA00023315"/>
    </source>
</evidence>
<dbReference type="EMBL" id="JAQQWP010000009">
    <property type="protein sequence ID" value="KAK8101969.1"/>
    <property type="molecule type" value="Genomic_DNA"/>
</dbReference>
<protein>
    <submittedName>
        <fullName evidence="6">GNAT family acetyltransferase</fullName>
    </submittedName>
</protein>
<dbReference type="SUPFAM" id="SSF55729">
    <property type="entry name" value="Acyl-CoA N-acyltransferases (Nat)"/>
    <property type="match status" value="1"/>
</dbReference>
<dbReference type="AlphaFoldDB" id="A0AAW0QQQ9"/>
<proteinExistence type="inferred from homology"/>
<evidence type="ECO:0000256" key="3">
    <source>
        <dbReference type="ARBA" id="ARBA00038502"/>
    </source>
</evidence>
<evidence type="ECO:0000256" key="4">
    <source>
        <dbReference type="SAM" id="MobiDB-lite"/>
    </source>
</evidence>
<dbReference type="InterPro" id="IPR000182">
    <property type="entry name" value="GNAT_dom"/>
</dbReference>
<name>A0AAW0QQQ9_9PEZI</name>
<dbReference type="PROSITE" id="PS51186">
    <property type="entry name" value="GNAT"/>
    <property type="match status" value="1"/>
</dbReference>
<comment type="similarity">
    <text evidence="3">Belongs to the acetyltransferase family. RimJ subfamily.</text>
</comment>
<evidence type="ECO:0000313" key="7">
    <source>
        <dbReference type="Proteomes" id="UP001392437"/>
    </source>
</evidence>
<evidence type="ECO:0000256" key="1">
    <source>
        <dbReference type="ARBA" id="ARBA00022679"/>
    </source>
</evidence>
<reference evidence="6 7" key="1">
    <citation type="submission" date="2023-01" db="EMBL/GenBank/DDBJ databases">
        <title>Analysis of 21 Apiospora genomes using comparative genomics revels a genus with tremendous synthesis potential of carbohydrate active enzymes and secondary metabolites.</title>
        <authorList>
            <person name="Sorensen T."/>
        </authorList>
    </citation>
    <scope>NUCLEOTIDE SEQUENCE [LARGE SCALE GENOMIC DNA]</scope>
    <source>
        <strain evidence="6 7">CBS 117206</strain>
    </source>
</reference>
<accession>A0AAW0QQQ9</accession>
<dbReference type="Gene3D" id="3.40.630.30">
    <property type="match status" value="1"/>
</dbReference>
<dbReference type="Proteomes" id="UP001392437">
    <property type="component" value="Unassembled WGS sequence"/>
</dbReference>
<feature type="region of interest" description="Disordered" evidence="4">
    <location>
        <begin position="1"/>
        <end position="25"/>
    </location>
</feature>
<feature type="compositionally biased region" description="Low complexity" evidence="4">
    <location>
        <begin position="1"/>
        <end position="17"/>
    </location>
</feature>
<dbReference type="PANTHER" id="PTHR43792:SF8">
    <property type="entry name" value="[RIBOSOMAL PROTEIN US5]-ALANINE N-ACETYLTRANSFERASE"/>
    <property type="match status" value="1"/>
</dbReference>
<dbReference type="InterPro" id="IPR016181">
    <property type="entry name" value="Acyl_CoA_acyltransferase"/>
</dbReference>
<keyword evidence="1" id="KW-0808">Transferase</keyword>
<comment type="caution">
    <text evidence="6">The sequence shown here is derived from an EMBL/GenBank/DDBJ whole genome shotgun (WGS) entry which is preliminary data.</text>
</comment>
<dbReference type="InterPro" id="IPR051531">
    <property type="entry name" value="N-acetyltransferase"/>
</dbReference>
<keyword evidence="2" id="KW-0012">Acyltransferase</keyword>
<dbReference type="Pfam" id="PF13302">
    <property type="entry name" value="Acetyltransf_3"/>
    <property type="match status" value="1"/>
</dbReference>
<organism evidence="6 7">
    <name type="scientific">Apiospora kogelbergensis</name>
    <dbReference type="NCBI Taxonomy" id="1337665"/>
    <lineage>
        <taxon>Eukaryota</taxon>
        <taxon>Fungi</taxon>
        <taxon>Dikarya</taxon>
        <taxon>Ascomycota</taxon>
        <taxon>Pezizomycotina</taxon>
        <taxon>Sordariomycetes</taxon>
        <taxon>Xylariomycetidae</taxon>
        <taxon>Amphisphaeriales</taxon>
        <taxon>Apiosporaceae</taxon>
        <taxon>Apiospora</taxon>
    </lineage>
</organism>
<dbReference type="PANTHER" id="PTHR43792">
    <property type="entry name" value="GNAT FAMILY, PUTATIVE (AFU_ORTHOLOGUE AFUA_3G00765)-RELATED-RELATED"/>
    <property type="match status" value="1"/>
</dbReference>
<evidence type="ECO:0000259" key="5">
    <source>
        <dbReference type="PROSITE" id="PS51186"/>
    </source>
</evidence>
<dbReference type="GO" id="GO:0016747">
    <property type="term" value="F:acyltransferase activity, transferring groups other than amino-acyl groups"/>
    <property type="evidence" value="ECO:0007669"/>
    <property type="project" value="InterPro"/>
</dbReference>